<keyword evidence="2" id="KW-0238">DNA-binding</keyword>
<comment type="caution">
    <text evidence="5">The sequence shown here is derived from an EMBL/GenBank/DDBJ whole genome shotgun (WGS) entry which is preliminary data.</text>
</comment>
<evidence type="ECO:0000256" key="3">
    <source>
        <dbReference type="ARBA" id="ARBA00023163"/>
    </source>
</evidence>
<dbReference type="AlphaFoldDB" id="A0A6G4A2H8"/>
<dbReference type="PANTHER" id="PTHR47504">
    <property type="entry name" value="RIGHT ORIGIN-BINDING PROTEIN"/>
    <property type="match status" value="1"/>
</dbReference>
<evidence type="ECO:0000259" key="4">
    <source>
        <dbReference type="PROSITE" id="PS01124"/>
    </source>
</evidence>
<dbReference type="InterPro" id="IPR018060">
    <property type="entry name" value="HTH_AraC"/>
</dbReference>
<protein>
    <submittedName>
        <fullName evidence="5">Helix-turn-helix domain-containing protein</fullName>
    </submittedName>
</protein>
<dbReference type="GO" id="GO:0003700">
    <property type="term" value="F:DNA-binding transcription factor activity"/>
    <property type="evidence" value="ECO:0007669"/>
    <property type="project" value="InterPro"/>
</dbReference>
<dbReference type="Pfam" id="PF12833">
    <property type="entry name" value="HTH_18"/>
    <property type="match status" value="1"/>
</dbReference>
<evidence type="ECO:0000256" key="2">
    <source>
        <dbReference type="ARBA" id="ARBA00023125"/>
    </source>
</evidence>
<dbReference type="PANTHER" id="PTHR47504:SF5">
    <property type="entry name" value="RIGHT ORIGIN-BINDING PROTEIN"/>
    <property type="match status" value="1"/>
</dbReference>
<evidence type="ECO:0000313" key="5">
    <source>
        <dbReference type="EMBL" id="NEW08592.1"/>
    </source>
</evidence>
<dbReference type="SUPFAM" id="SSF46689">
    <property type="entry name" value="Homeodomain-like"/>
    <property type="match status" value="1"/>
</dbReference>
<accession>A0A6G4A2H8</accession>
<dbReference type="InterPro" id="IPR050959">
    <property type="entry name" value="MarA-like"/>
</dbReference>
<dbReference type="EMBL" id="JAAIKC010000010">
    <property type="protein sequence ID" value="NEW08592.1"/>
    <property type="molecule type" value="Genomic_DNA"/>
</dbReference>
<dbReference type="InterPro" id="IPR009057">
    <property type="entry name" value="Homeodomain-like_sf"/>
</dbReference>
<gene>
    <name evidence="5" type="ORF">GK047_21565</name>
</gene>
<dbReference type="InterPro" id="IPR011256">
    <property type="entry name" value="Reg_factor_effector_dom_sf"/>
</dbReference>
<keyword evidence="1" id="KW-0805">Transcription regulation</keyword>
<dbReference type="Gene3D" id="1.10.10.60">
    <property type="entry name" value="Homeodomain-like"/>
    <property type="match status" value="1"/>
</dbReference>
<dbReference type="Gene3D" id="3.20.80.10">
    <property type="entry name" value="Regulatory factor, effector binding domain"/>
    <property type="match status" value="1"/>
</dbReference>
<dbReference type="RefSeq" id="WP_163951613.1">
    <property type="nucleotide sequence ID" value="NZ_JAAIKC010000010.1"/>
</dbReference>
<reference evidence="5" key="1">
    <citation type="submission" date="2020-02" db="EMBL/GenBank/DDBJ databases">
        <authorList>
            <person name="Shen X.-R."/>
            <person name="Zhang Y.-X."/>
        </authorList>
    </citation>
    <scope>NUCLEOTIDE SEQUENCE</scope>
    <source>
        <strain evidence="5">SYP-B3998</strain>
    </source>
</reference>
<keyword evidence="3" id="KW-0804">Transcription</keyword>
<feature type="domain" description="HTH araC/xylS-type" evidence="4">
    <location>
        <begin position="8"/>
        <end position="108"/>
    </location>
</feature>
<evidence type="ECO:0000256" key="1">
    <source>
        <dbReference type="ARBA" id="ARBA00023015"/>
    </source>
</evidence>
<dbReference type="GO" id="GO:0043565">
    <property type="term" value="F:sequence-specific DNA binding"/>
    <property type="evidence" value="ECO:0007669"/>
    <property type="project" value="InterPro"/>
</dbReference>
<sequence>MDNLNTFECVVEYLENIIPCSDEVDYSVISKIAGCPAPLFQRIFVYITGITISEYVRKRRLTLAGYELRTSSEKIIDIAVKYGFNSHAAFTRAFNEHHKVSPTHIRNGSVQLNECPRTSFTNIRIVGGKRIMAELRKIEYVEFGARKVVGMMKETSFQKAGEECWGTAFREGLFDRFQEIEQWICKDIDDYIGLGHMSKFVGRDHFQYIIGKFVELDAPVPENMYDEHVPAGTVAKVWIEADHLNDIIDSAYLICSEAIEKTGYKIDIENFYWCDVYTYERYCTPIEKGQKIILDYFLPVIKAE</sequence>
<dbReference type="SMART" id="SM00342">
    <property type="entry name" value="HTH_ARAC"/>
    <property type="match status" value="1"/>
</dbReference>
<dbReference type="SUPFAM" id="SSF55136">
    <property type="entry name" value="Probable bacterial effector-binding domain"/>
    <property type="match status" value="1"/>
</dbReference>
<dbReference type="PROSITE" id="PS01124">
    <property type="entry name" value="HTH_ARAC_FAMILY_2"/>
    <property type="match status" value="1"/>
</dbReference>
<organism evidence="5">
    <name type="scientific">Paenibacillus sp. SYP-B3998</name>
    <dbReference type="NCBI Taxonomy" id="2678564"/>
    <lineage>
        <taxon>Bacteria</taxon>
        <taxon>Bacillati</taxon>
        <taxon>Bacillota</taxon>
        <taxon>Bacilli</taxon>
        <taxon>Bacillales</taxon>
        <taxon>Paenibacillaceae</taxon>
        <taxon>Paenibacillus</taxon>
    </lineage>
</organism>
<proteinExistence type="predicted"/>
<name>A0A6G4A2H8_9BACL</name>